<evidence type="ECO:0000256" key="4">
    <source>
        <dbReference type="ARBA" id="ARBA00023136"/>
    </source>
</evidence>
<sequence length="291" mass="31717">MKKFKSAPYWLVMPVALLSLLFAAGIVNGLVQSFGIIPSLGLNTPTFQYYIEIFKRQDLLASMGISLAIAVVSSVLAAVLGVFISAVLVAAGMAKGKMLSLLKIPILIPHTVVALFVIALFSQNGLLARGAYALGWIRTQDAFPSLLYMSNGIGVVLAYVWKEVPFIAIFVLTIMANISSTLGEAAGNLGASPWKTFIHVTLPLSMPTIKNSFLIVFAYSLGAYELPFLLGATTPKALPVQAFIEYTHPDLRHRPYAMALNSVLFFISLGLTLIYYRLFQREGKRRGDAHE</sequence>
<dbReference type="RefSeq" id="WP_006718678.1">
    <property type="nucleotide sequence ID" value="NZ_CP007032.1"/>
</dbReference>
<dbReference type="eggNOG" id="COG1176">
    <property type="taxonomic scope" value="Bacteria"/>
</dbReference>
<feature type="transmembrane region" description="Helical" evidence="5">
    <location>
        <begin position="102"/>
        <end position="121"/>
    </location>
</feature>
<comment type="similarity">
    <text evidence="5">Belongs to the binding-protein-dependent transport system permease family.</text>
</comment>
<evidence type="ECO:0000259" key="6">
    <source>
        <dbReference type="PROSITE" id="PS50928"/>
    </source>
</evidence>
<evidence type="ECO:0000256" key="3">
    <source>
        <dbReference type="ARBA" id="ARBA00022989"/>
    </source>
</evidence>
<organism evidence="7 8">
    <name type="scientific">Desulfitobacterium metallireducens DSM 15288</name>
    <dbReference type="NCBI Taxonomy" id="871968"/>
    <lineage>
        <taxon>Bacteria</taxon>
        <taxon>Bacillati</taxon>
        <taxon>Bacillota</taxon>
        <taxon>Clostridia</taxon>
        <taxon>Eubacteriales</taxon>
        <taxon>Desulfitobacteriaceae</taxon>
        <taxon>Desulfitobacterium</taxon>
    </lineage>
</organism>
<dbReference type="KEGG" id="dmt:DESME_00705"/>
<evidence type="ECO:0000256" key="2">
    <source>
        <dbReference type="ARBA" id="ARBA00022692"/>
    </source>
</evidence>
<feature type="transmembrane region" description="Helical" evidence="5">
    <location>
        <begin position="63"/>
        <end position="90"/>
    </location>
</feature>
<protein>
    <submittedName>
        <fullName evidence="7">Spermidine/putrescine ABC transporter permease</fullName>
    </submittedName>
</protein>
<evidence type="ECO:0000256" key="5">
    <source>
        <dbReference type="RuleBase" id="RU363032"/>
    </source>
</evidence>
<dbReference type="GO" id="GO:0055085">
    <property type="term" value="P:transmembrane transport"/>
    <property type="evidence" value="ECO:0007669"/>
    <property type="project" value="InterPro"/>
</dbReference>
<dbReference type="STRING" id="871968.DESME_00705"/>
<dbReference type="Proteomes" id="UP000010847">
    <property type="component" value="Chromosome"/>
</dbReference>
<dbReference type="InterPro" id="IPR052730">
    <property type="entry name" value="Sugar_ABC_transporter"/>
</dbReference>
<dbReference type="Pfam" id="PF00528">
    <property type="entry name" value="BPD_transp_1"/>
    <property type="match status" value="1"/>
</dbReference>
<dbReference type="GO" id="GO:0005886">
    <property type="term" value="C:plasma membrane"/>
    <property type="evidence" value="ECO:0007669"/>
    <property type="project" value="UniProtKB-SubCell"/>
</dbReference>
<dbReference type="AlphaFoldDB" id="W0E4V7"/>
<dbReference type="Gene3D" id="1.10.3720.10">
    <property type="entry name" value="MetI-like"/>
    <property type="match status" value="1"/>
</dbReference>
<dbReference type="InterPro" id="IPR000515">
    <property type="entry name" value="MetI-like"/>
</dbReference>
<dbReference type="PANTHER" id="PTHR43759">
    <property type="entry name" value="TREHALOSE TRANSPORT SYSTEM PERMEASE PROTEIN SUGA"/>
    <property type="match status" value="1"/>
</dbReference>
<feature type="transmembrane region" description="Helical" evidence="5">
    <location>
        <begin position="7"/>
        <end position="27"/>
    </location>
</feature>
<dbReference type="InterPro" id="IPR035906">
    <property type="entry name" value="MetI-like_sf"/>
</dbReference>
<keyword evidence="5" id="KW-0813">Transport</keyword>
<dbReference type="SUPFAM" id="SSF161098">
    <property type="entry name" value="MetI-like"/>
    <property type="match status" value="1"/>
</dbReference>
<dbReference type="HOGENOM" id="CLU_016047_18_4_9"/>
<keyword evidence="8" id="KW-1185">Reference proteome</keyword>
<comment type="subcellular location">
    <subcellularLocation>
        <location evidence="5">Cell membrane</location>
        <topology evidence="5">Multi-pass membrane protein</topology>
    </subcellularLocation>
    <subcellularLocation>
        <location evidence="1">Membrane</location>
        <topology evidence="1">Multi-pass membrane protein</topology>
    </subcellularLocation>
</comment>
<gene>
    <name evidence="7" type="ORF">DESME_00705</name>
</gene>
<keyword evidence="3 5" id="KW-1133">Transmembrane helix</keyword>
<keyword evidence="4 5" id="KW-0472">Membrane</keyword>
<evidence type="ECO:0000256" key="1">
    <source>
        <dbReference type="ARBA" id="ARBA00004141"/>
    </source>
</evidence>
<dbReference type="CDD" id="cd06261">
    <property type="entry name" value="TM_PBP2"/>
    <property type="match status" value="1"/>
</dbReference>
<proteinExistence type="inferred from homology"/>
<reference evidence="7 8" key="1">
    <citation type="submission" date="2013-12" db="EMBL/GenBank/DDBJ databases">
        <authorList>
            <consortium name="DOE Joint Genome Institute"/>
            <person name="Smidt H."/>
            <person name="Huntemann M."/>
            <person name="Han J."/>
            <person name="Chen A."/>
            <person name="Kyrpides N."/>
            <person name="Mavromatis K."/>
            <person name="Markowitz V."/>
            <person name="Palaniappan K."/>
            <person name="Ivanova N."/>
            <person name="Schaumberg A."/>
            <person name="Pati A."/>
            <person name="Liolios K."/>
            <person name="Nordberg H.P."/>
            <person name="Cantor M.N."/>
            <person name="Hua S.X."/>
            <person name="Woyke T."/>
        </authorList>
    </citation>
    <scope>NUCLEOTIDE SEQUENCE [LARGE SCALE GENOMIC DNA]</scope>
    <source>
        <strain evidence="8">DSM 15288</strain>
    </source>
</reference>
<accession>W0E4V7</accession>
<name>W0E4V7_9FIRM</name>
<dbReference type="PANTHER" id="PTHR43759:SF1">
    <property type="entry name" value="GLUCOSE IMPORT SYSTEM PERMEASE PROTEIN GLCT"/>
    <property type="match status" value="1"/>
</dbReference>
<evidence type="ECO:0000313" key="8">
    <source>
        <dbReference type="Proteomes" id="UP000010847"/>
    </source>
</evidence>
<keyword evidence="2 5" id="KW-0812">Transmembrane</keyword>
<evidence type="ECO:0000313" key="7">
    <source>
        <dbReference type="EMBL" id="AHF05777.1"/>
    </source>
</evidence>
<dbReference type="EMBL" id="CP007032">
    <property type="protein sequence ID" value="AHF05777.1"/>
    <property type="molecule type" value="Genomic_DNA"/>
</dbReference>
<feature type="transmembrane region" description="Helical" evidence="5">
    <location>
        <begin position="212"/>
        <end position="230"/>
    </location>
</feature>
<dbReference type="PROSITE" id="PS50928">
    <property type="entry name" value="ABC_TM1"/>
    <property type="match status" value="1"/>
</dbReference>
<feature type="domain" description="ABC transmembrane type-1" evidence="6">
    <location>
        <begin position="63"/>
        <end position="275"/>
    </location>
</feature>
<feature type="transmembrane region" description="Helical" evidence="5">
    <location>
        <begin position="256"/>
        <end position="276"/>
    </location>
</feature>